<dbReference type="PANTHER" id="PTHR35368">
    <property type="entry name" value="HYDROPEROXIDE REDUCTASE"/>
    <property type="match status" value="1"/>
</dbReference>
<keyword evidence="2" id="KW-1185">Reference proteome</keyword>
<dbReference type="OMA" id="KSKWINE"/>
<dbReference type="InterPro" id="IPR003718">
    <property type="entry name" value="OsmC/Ohr_fam"/>
</dbReference>
<reference evidence="1 2" key="1">
    <citation type="journal article" date="2011" name="Cell">
        <title>Insight into structure and assembly of the nuclear pore complex by utilizing the genome of a eukaryotic thermophile.</title>
        <authorList>
            <person name="Amlacher S."/>
            <person name="Sarges P."/>
            <person name="Flemming D."/>
            <person name="van Noort V."/>
            <person name="Kunze R."/>
            <person name="Devos D.P."/>
            <person name="Arumugam M."/>
            <person name="Bork P."/>
            <person name="Hurt E."/>
        </authorList>
    </citation>
    <scope>NUCLEOTIDE SEQUENCE [LARGE SCALE GENOMIC DNA]</scope>
    <source>
        <strain evidence="2">DSM 1495 / CBS 144.50 / IMI 039719</strain>
    </source>
</reference>
<accession>G0S374</accession>
<evidence type="ECO:0008006" key="3">
    <source>
        <dbReference type="Google" id="ProtNLM"/>
    </source>
</evidence>
<dbReference type="InterPro" id="IPR036102">
    <property type="entry name" value="OsmC/Ohrsf"/>
</dbReference>
<dbReference type="OrthoDB" id="3906254at2759"/>
<sequence length="186" mass="20074">MAARFALHGLCRPLANSTLLAKSQAIRLISTTKALQSTLPVAISGTGIGVLQHISVPGKTYSFTADTYPILGGEDSAPSPVVYSLAALSACNQVTGAVVAKDHGIRLGQWHVDVEAQLPTKTLVKGEEGNPNWESVKLKLRVQTDIPEGSAEFEKFVSEVERRCPITALFKRSGVKYESEWVNEKL</sequence>
<dbReference type="eggNOG" id="ENOG502SD2C">
    <property type="taxonomic scope" value="Eukaryota"/>
</dbReference>
<dbReference type="Pfam" id="PF02566">
    <property type="entry name" value="OsmC"/>
    <property type="match status" value="1"/>
</dbReference>
<dbReference type="Proteomes" id="UP000008066">
    <property type="component" value="Unassembled WGS sequence"/>
</dbReference>
<dbReference type="EMBL" id="GL988040">
    <property type="protein sequence ID" value="EGS22457.1"/>
    <property type="molecule type" value="Genomic_DNA"/>
</dbReference>
<evidence type="ECO:0000313" key="1">
    <source>
        <dbReference type="EMBL" id="EGS22457.1"/>
    </source>
</evidence>
<name>G0S374_CHATD</name>
<evidence type="ECO:0000313" key="2">
    <source>
        <dbReference type="Proteomes" id="UP000008066"/>
    </source>
</evidence>
<dbReference type="RefSeq" id="XP_006692476.1">
    <property type="nucleotide sequence ID" value="XM_006692413.1"/>
</dbReference>
<dbReference type="SUPFAM" id="SSF82784">
    <property type="entry name" value="OsmC-like"/>
    <property type="match status" value="1"/>
</dbReference>
<gene>
    <name evidence="1" type="ORF">CTHT_0019950</name>
</gene>
<dbReference type="HOGENOM" id="CLU_100275_0_0_1"/>
<dbReference type="InterPro" id="IPR015946">
    <property type="entry name" value="KH_dom-like_a/b"/>
</dbReference>
<dbReference type="AlphaFoldDB" id="G0S374"/>
<dbReference type="InterPro" id="IPR052924">
    <property type="entry name" value="OsmC/Ohr_hydroprdx_reductase"/>
</dbReference>
<organism evidence="2">
    <name type="scientific">Chaetomium thermophilum (strain DSM 1495 / CBS 144.50 / IMI 039719)</name>
    <name type="common">Thermochaetoides thermophila</name>
    <dbReference type="NCBI Taxonomy" id="759272"/>
    <lineage>
        <taxon>Eukaryota</taxon>
        <taxon>Fungi</taxon>
        <taxon>Dikarya</taxon>
        <taxon>Ascomycota</taxon>
        <taxon>Pezizomycotina</taxon>
        <taxon>Sordariomycetes</taxon>
        <taxon>Sordariomycetidae</taxon>
        <taxon>Sordariales</taxon>
        <taxon>Chaetomiaceae</taxon>
        <taxon>Thermochaetoides</taxon>
    </lineage>
</organism>
<protein>
    <recommendedName>
        <fullName evidence="3">OsmC-like protein</fullName>
    </recommendedName>
</protein>
<dbReference type="KEGG" id="cthr:CTHT_0019950"/>
<dbReference type="Gene3D" id="3.30.300.20">
    <property type="match status" value="1"/>
</dbReference>
<proteinExistence type="predicted"/>
<dbReference type="GeneID" id="18256033"/>
<dbReference type="PANTHER" id="PTHR35368:SF1">
    <property type="entry name" value="HYDROPEROXIDE REDUCTASE"/>
    <property type="match status" value="1"/>
</dbReference>